<accession>A0A921HTE9</accession>
<evidence type="ECO:0000313" key="3">
    <source>
        <dbReference type="Proteomes" id="UP000747013"/>
    </source>
</evidence>
<dbReference type="EMBL" id="DYWC01000275">
    <property type="protein sequence ID" value="HJF88088.1"/>
    <property type="molecule type" value="Genomic_DNA"/>
</dbReference>
<organism evidence="2 3">
    <name type="scientific">Companilactobacillus farciminis</name>
    <dbReference type="NCBI Taxonomy" id="1612"/>
    <lineage>
        <taxon>Bacteria</taxon>
        <taxon>Bacillati</taxon>
        <taxon>Bacillota</taxon>
        <taxon>Bacilli</taxon>
        <taxon>Lactobacillales</taxon>
        <taxon>Lactobacillaceae</taxon>
        <taxon>Companilactobacillus</taxon>
    </lineage>
</organism>
<protein>
    <submittedName>
        <fullName evidence="2">SHOCT domain-containing protein</fullName>
    </submittedName>
</protein>
<evidence type="ECO:0000313" key="2">
    <source>
        <dbReference type="EMBL" id="HJF88088.1"/>
    </source>
</evidence>
<name>A0A921HTE9_9LACO</name>
<comment type="caution">
    <text evidence="2">The sequence shown here is derived from an EMBL/GenBank/DDBJ whole genome shotgun (WGS) entry which is preliminary data.</text>
</comment>
<reference evidence="2" key="2">
    <citation type="submission" date="2021-09" db="EMBL/GenBank/DDBJ databases">
        <authorList>
            <person name="Gilroy R."/>
        </authorList>
    </citation>
    <scope>NUCLEOTIDE SEQUENCE</scope>
    <source>
        <strain evidence="2">7886</strain>
    </source>
</reference>
<evidence type="ECO:0000259" key="1">
    <source>
        <dbReference type="Pfam" id="PF09851"/>
    </source>
</evidence>
<proteinExistence type="predicted"/>
<dbReference type="Proteomes" id="UP000747013">
    <property type="component" value="Unassembled WGS sequence"/>
</dbReference>
<gene>
    <name evidence="2" type="ORF">K8V88_11700</name>
</gene>
<dbReference type="Pfam" id="PF09851">
    <property type="entry name" value="SHOCT"/>
    <property type="match status" value="1"/>
</dbReference>
<sequence>MSKTCAICGNKIGSFSRKIYTTDHKHICMDCFDKVFSNTSSNNMLYWQTHHSLSDFQKLLNENKHIDLKEYVKQAKSDNKQDFEENRKIFFDHNAQTFEHVRFDSVDKKVMQDKTMLSEFFIAPYSDIIGYTPIERGHSKNKKHGITRAVVGGVIAGGVGSIVGAATGGKQLEYVDQLGVDIELKNNVHISVMFIKQETKQNFIIKTSYNQYYRICSLLDGILSENSHNTVQKVEASNPKDTIATQIRNLKELADEGILTEEEFNIKKKQLLGL</sequence>
<dbReference type="InterPro" id="IPR018649">
    <property type="entry name" value="SHOCT"/>
</dbReference>
<feature type="domain" description="SHOCT" evidence="1">
    <location>
        <begin position="245"/>
        <end position="272"/>
    </location>
</feature>
<dbReference type="AlphaFoldDB" id="A0A921HTE9"/>
<reference evidence="2" key="1">
    <citation type="journal article" date="2021" name="PeerJ">
        <title>Extensive microbial diversity within the chicken gut microbiome revealed by metagenomics and culture.</title>
        <authorList>
            <person name="Gilroy R."/>
            <person name="Ravi A."/>
            <person name="Getino M."/>
            <person name="Pursley I."/>
            <person name="Horton D.L."/>
            <person name="Alikhan N.F."/>
            <person name="Baker D."/>
            <person name="Gharbi K."/>
            <person name="Hall N."/>
            <person name="Watson M."/>
            <person name="Adriaenssens E.M."/>
            <person name="Foster-Nyarko E."/>
            <person name="Jarju S."/>
            <person name="Secka A."/>
            <person name="Antonio M."/>
            <person name="Oren A."/>
            <person name="Chaudhuri R.R."/>
            <person name="La Ragione R."/>
            <person name="Hildebrand F."/>
            <person name="Pallen M.J."/>
        </authorList>
    </citation>
    <scope>NUCLEOTIDE SEQUENCE</scope>
    <source>
        <strain evidence="2">7886</strain>
    </source>
</reference>